<dbReference type="Pfam" id="PF13376">
    <property type="entry name" value="OmdA"/>
    <property type="match status" value="1"/>
</dbReference>
<gene>
    <name evidence="2" type="ORF">ACFFJ8_09095</name>
</gene>
<accession>A0ABV6J7U9</accession>
<proteinExistence type="predicted"/>
<dbReference type="Proteomes" id="UP001589818">
    <property type="component" value="Unassembled WGS sequence"/>
</dbReference>
<dbReference type="RefSeq" id="WP_256555359.1">
    <property type="nucleotide sequence ID" value="NZ_JANHOF010000006.1"/>
</dbReference>
<evidence type="ECO:0000313" key="3">
    <source>
        <dbReference type="Proteomes" id="UP001589818"/>
    </source>
</evidence>
<name>A0ABV6J7U9_9BACL</name>
<evidence type="ECO:0000313" key="2">
    <source>
        <dbReference type="EMBL" id="MFC0391529.1"/>
    </source>
</evidence>
<evidence type="ECO:0000256" key="1">
    <source>
        <dbReference type="SAM" id="MobiDB-lite"/>
    </source>
</evidence>
<protein>
    <submittedName>
        <fullName evidence="2">YdeI family protein</fullName>
    </submittedName>
</protein>
<reference evidence="2 3" key="1">
    <citation type="submission" date="2024-09" db="EMBL/GenBank/DDBJ databases">
        <authorList>
            <person name="Sun Q."/>
            <person name="Mori K."/>
        </authorList>
    </citation>
    <scope>NUCLEOTIDE SEQUENCE [LARGE SCALE GENOMIC DNA]</scope>
    <source>
        <strain evidence="2 3">CCM 4839</strain>
    </source>
</reference>
<comment type="caution">
    <text evidence="2">The sequence shown here is derived from an EMBL/GenBank/DDBJ whole genome shotgun (WGS) entry which is preliminary data.</text>
</comment>
<organism evidence="2 3">
    <name type="scientific">Paenibacillus mendelii</name>
    <dbReference type="NCBI Taxonomy" id="206163"/>
    <lineage>
        <taxon>Bacteria</taxon>
        <taxon>Bacillati</taxon>
        <taxon>Bacillota</taxon>
        <taxon>Bacilli</taxon>
        <taxon>Bacillales</taxon>
        <taxon>Paenibacillaceae</taxon>
        <taxon>Paenibacillus</taxon>
    </lineage>
</organism>
<keyword evidence="3" id="KW-1185">Reference proteome</keyword>
<feature type="compositionally biased region" description="Basic and acidic residues" evidence="1">
    <location>
        <begin position="185"/>
        <end position="194"/>
    </location>
</feature>
<sequence>MTLMWNKQSVYPIFFANPAEFREWLEKHHDEAADCWVGYYKKGTGKPSMTWPESVDEALCLGWIDGIRKGIDAYSYTIRFTPRKSSSIWSAVNIQRVAELDAEGRMRAEGMRAFEQRKADKSAIYAHEQKDAAQLSDSEEEQFRANEKAWRYFQSMSASYRKTAIWLIVSAKREETRRKRLAELIEDSANERKTKSQTWSKKPE</sequence>
<feature type="region of interest" description="Disordered" evidence="1">
    <location>
        <begin position="185"/>
        <end position="204"/>
    </location>
</feature>
<dbReference type="EMBL" id="JBHLVF010000011">
    <property type="protein sequence ID" value="MFC0391529.1"/>
    <property type="molecule type" value="Genomic_DNA"/>
</dbReference>